<comment type="caution">
    <text evidence="3">The sequence shown here is derived from an EMBL/GenBank/DDBJ whole genome shotgun (WGS) entry which is preliminary data.</text>
</comment>
<keyword evidence="1" id="KW-0175">Coiled coil</keyword>
<evidence type="ECO:0000313" key="4">
    <source>
        <dbReference type="Proteomes" id="UP000229383"/>
    </source>
</evidence>
<evidence type="ECO:0000256" key="1">
    <source>
        <dbReference type="SAM" id="Coils"/>
    </source>
</evidence>
<dbReference type="Proteomes" id="UP000229383">
    <property type="component" value="Unassembled WGS sequence"/>
</dbReference>
<dbReference type="PANTHER" id="PTHR43977">
    <property type="entry name" value="STRUCTURAL MAINTENANCE OF CHROMOSOMES PROTEIN 3"/>
    <property type="match status" value="1"/>
</dbReference>
<dbReference type="InterPro" id="IPR003395">
    <property type="entry name" value="RecF/RecN/SMC_N"/>
</dbReference>
<evidence type="ECO:0000313" key="3">
    <source>
        <dbReference type="EMBL" id="PIR70466.1"/>
    </source>
</evidence>
<dbReference type="InterPro" id="IPR027417">
    <property type="entry name" value="P-loop_NTPase"/>
</dbReference>
<proteinExistence type="predicted"/>
<gene>
    <name evidence="3" type="ORF">COU46_01500</name>
</gene>
<dbReference type="SUPFAM" id="SSF52540">
    <property type="entry name" value="P-loop containing nucleoside triphosphate hydrolases"/>
    <property type="match status" value="1"/>
</dbReference>
<protein>
    <recommendedName>
        <fullName evidence="2">RecF/RecN/SMC N-terminal domain-containing protein</fullName>
    </recommendedName>
</protein>
<name>A0A2H0TFY7_9BACT</name>
<organism evidence="3 4">
    <name type="scientific">Candidatus Niyogibacteria bacterium CG10_big_fil_rev_8_21_14_0_10_42_19</name>
    <dbReference type="NCBI Taxonomy" id="1974725"/>
    <lineage>
        <taxon>Bacteria</taxon>
        <taxon>Candidatus Niyogiibacteriota</taxon>
    </lineage>
</organism>
<feature type="coiled-coil region" evidence="1">
    <location>
        <begin position="534"/>
        <end position="561"/>
    </location>
</feature>
<reference evidence="4" key="1">
    <citation type="submission" date="2017-09" db="EMBL/GenBank/DDBJ databases">
        <title>Depth-based differentiation of microbial function through sediment-hosted aquifers and enrichment of novel symbionts in the deep terrestrial subsurface.</title>
        <authorList>
            <person name="Probst A.J."/>
            <person name="Ladd B."/>
            <person name="Jarett J.K."/>
            <person name="Geller-Mcgrath D.E."/>
            <person name="Sieber C.M.K."/>
            <person name="Emerson J.B."/>
            <person name="Anantharaman K."/>
            <person name="Thomas B.C."/>
            <person name="Malmstrom R."/>
            <person name="Stieglmeier M."/>
            <person name="Klingl A."/>
            <person name="Woyke T."/>
            <person name="Ryan C.M."/>
            <person name="Banfield J.F."/>
        </authorList>
    </citation>
    <scope>NUCLEOTIDE SEQUENCE [LARGE SCALE GENOMIC DNA]</scope>
</reference>
<sequence>MRLKRLELAGFKSFAKPTSLEFKTKITAIVGPNGSGKSNCAEGMRWVLGEQSMKSLRAKLGEDLIFNGSTTLPRMSKASVTLFFDNSKKDFPLGFDEVGVGRRVYRDGVNEYLLNGSKTRLKDIVELLANIGIGLSQHNIIGQGEADRILHVSHKERKEMIEDALGLKAYHIKLLEAERKLLKCEENMKQVRALRKEIQPHLKFLKTQVEKIKKSAEYRKDLKEKYRTYLFSEEVFLEKKTEELKGKKNTPEQKLKELYARKDEFSSRPITQDKTEDGSVADELEKIKKEISDIRGNKTRLDRDLGRLEGMIEVEESRGQDEEGEDVVARSEIETLLIEVEENISAALEESVLDQIHEFLRDALGSVSSFLNRLDNLPSKESSSLRVEELTREKNKVTETISRIKEKEGELVKREKELGGNLYERERHLREMDRALYELSSEENALKDQLRSIDFEAERINLRREDFLREKQEAERYNVDMSGDRQKEAPISEDEREKLRKDIDRLKFRLEESGGMDSGILKEYNEVEERDKFFESEMGDLEKASVELNNLSKELLEKIETEFEEGIDKINKEFNNFFGDMFSGGKAELRLLKNKKGAKKKDDPEVDDIHSEDNNEEGIEVKVNLLRKKIQSLEMLSGGERALTSIALLFALSSVNPPPFLVLDEIDAALDEANSHRYGKMLEDLSEGTQLVLITHNRESMKRAGVLYGITMSGDGTSKLLSLKLEEASEIAR</sequence>
<dbReference type="Pfam" id="PF02463">
    <property type="entry name" value="SMC_N"/>
    <property type="match status" value="1"/>
</dbReference>
<feature type="domain" description="RecF/RecN/SMC N-terminal" evidence="2">
    <location>
        <begin position="3"/>
        <end position="718"/>
    </location>
</feature>
<feature type="coiled-coil region" evidence="1">
    <location>
        <begin position="167"/>
        <end position="194"/>
    </location>
</feature>
<dbReference type="AlphaFoldDB" id="A0A2H0TFY7"/>
<feature type="coiled-coil region" evidence="1">
    <location>
        <begin position="380"/>
        <end position="407"/>
    </location>
</feature>
<accession>A0A2H0TFY7</accession>
<dbReference type="EMBL" id="PFCN01000017">
    <property type="protein sequence ID" value="PIR70466.1"/>
    <property type="molecule type" value="Genomic_DNA"/>
</dbReference>
<dbReference type="Gene3D" id="3.40.50.300">
    <property type="entry name" value="P-loop containing nucleotide triphosphate hydrolases"/>
    <property type="match status" value="2"/>
</dbReference>
<evidence type="ECO:0000259" key="2">
    <source>
        <dbReference type="Pfam" id="PF02463"/>
    </source>
</evidence>